<evidence type="ECO:0000256" key="2">
    <source>
        <dbReference type="ARBA" id="ARBA00022747"/>
    </source>
</evidence>
<dbReference type="PANTHER" id="PTHR30408">
    <property type="entry name" value="TYPE-1 RESTRICTION ENZYME ECOKI SPECIFICITY PROTEIN"/>
    <property type="match status" value="1"/>
</dbReference>
<dbReference type="AlphaFoldDB" id="A0A2X2LM02"/>
<proteinExistence type="inferred from homology"/>
<protein>
    <submittedName>
        <fullName evidence="4">Type I restriction-modification system specificity subunit</fullName>
    </submittedName>
</protein>
<keyword evidence="3" id="KW-0238">DNA-binding</keyword>
<evidence type="ECO:0000313" key="5">
    <source>
        <dbReference type="Proteomes" id="UP000250200"/>
    </source>
</evidence>
<dbReference type="Proteomes" id="UP000250200">
    <property type="component" value="Unassembled WGS sequence"/>
</dbReference>
<name>A0A2X2LM02_STRAG</name>
<dbReference type="PANTHER" id="PTHR30408:SF12">
    <property type="entry name" value="TYPE I RESTRICTION ENZYME MJAVIII SPECIFICITY SUBUNIT"/>
    <property type="match status" value="1"/>
</dbReference>
<dbReference type="InterPro" id="IPR052021">
    <property type="entry name" value="Type-I_RS_S_subunit"/>
</dbReference>
<sequence>MPQNPTSNPEKKTYLLSELVDCFKGKAVPSKAEAGDIRIINLSDMSPLGIDYHNLKTFQDEQRSLLKYLLQEGDVLIASKGTVKKVAIFEEQDYPVVASANITILRPTQHIRGYYLKLFFDSEEGQQALENANKGKAVMNISTKELLNIAIPSIPLFRQDYLIQRYKQGLNDYERKIARAEQEWERIQNDIRQQLS</sequence>
<dbReference type="GO" id="GO:0009307">
    <property type="term" value="P:DNA restriction-modification system"/>
    <property type="evidence" value="ECO:0007669"/>
    <property type="project" value="UniProtKB-KW"/>
</dbReference>
<accession>A0A2X2LM02</accession>
<evidence type="ECO:0000256" key="3">
    <source>
        <dbReference type="ARBA" id="ARBA00023125"/>
    </source>
</evidence>
<dbReference type="SUPFAM" id="SSF116734">
    <property type="entry name" value="DNA methylase specificity domain"/>
    <property type="match status" value="1"/>
</dbReference>
<dbReference type="GO" id="GO:0003677">
    <property type="term" value="F:DNA binding"/>
    <property type="evidence" value="ECO:0007669"/>
    <property type="project" value="UniProtKB-KW"/>
</dbReference>
<organism evidence="4 5">
    <name type="scientific">Streptococcus agalactiae</name>
    <dbReference type="NCBI Taxonomy" id="1311"/>
    <lineage>
        <taxon>Bacteria</taxon>
        <taxon>Bacillati</taxon>
        <taxon>Bacillota</taxon>
        <taxon>Bacilli</taxon>
        <taxon>Lactobacillales</taxon>
        <taxon>Streptococcaceae</taxon>
        <taxon>Streptococcus</taxon>
    </lineage>
</organism>
<reference evidence="4 5" key="1">
    <citation type="submission" date="2018-06" db="EMBL/GenBank/DDBJ databases">
        <authorList>
            <consortium name="Pathogen Informatics"/>
            <person name="Doyle S."/>
        </authorList>
    </citation>
    <scope>NUCLEOTIDE SEQUENCE [LARGE SCALE GENOMIC DNA]</scope>
    <source>
        <strain evidence="4 5">NCTC8181</strain>
    </source>
</reference>
<keyword evidence="2" id="KW-0680">Restriction system</keyword>
<dbReference type="InterPro" id="IPR044946">
    <property type="entry name" value="Restrct_endonuc_typeI_TRD_sf"/>
</dbReference>
<dbReference type="Gene3D" id="3.90.220.20">
    <property type="entry name" value="DNA methylase specificity domains"/>
    <property type="match status" value="1"/>
</dbReference>
<dbReference type="InterPro" id="IPR017043">
    <property type="entry name" value="HsdS_prd"/>
</dbReference>
<evidence type="ECO:0000256" key="1">
    <source>
        <dbReference type="ARBA" id="ARBA00010923"/>
    </source>
</evidence>
<evidence type="ECO:0000313" key="4">
    <source>
        <dbReference type="EMBL" id="SQA19207.1"/>
    </source>
</evidence>
<dbReference type="InterPro" id="IPR000055">
    <property type="entry name" value="Restrct_endonuc_typeI_TRD"/>
</dbReference>
<dbReference type="PIRSF" id="PIRSF036177">
    <property type="entry name" value="HsdS_prd"/>
    <property type="match status" value="1"/>
</dbReference>
<comment type="caution">
    <text evidence="4">The sequence shown here is derived from an EMBL/GenBank/DDBJ whole genome shotgun (WGS) entry which is preliminary data.</text>
</comment>
<gene>
    <name evidence="4" type="ORF">NCTC8181_02273</name>
</gene>
<dbReference type="RefSeq" id="WP_001135929.1">
    <property type="nucleotide sequence ID" value="NZ_CP026082.1"/>
</dbReference>
<dbReference type="Pfam" id="PF01420">
    <property type="entry name" value="Methylase_S"/>
    <property type="match status" value="1"/>
</dbReference>
<dbReference type="EMBL" id="UAVB01000001">
    <property type="protein sequence ID" value="SQA19207.1"/>
    <property type="molecule type" value="Genomic_DNA"/>
</dbReference>
<comment type="similarity">
    <text evidence="1">Belongs to the type-I restriction system S methylase family.</text>
</comment>